<dbReference type="GeneID" id="55630551"/>
<gene>
    <name evidence="2" type="primary">41</name>
    <name evidence="2" type="ORF">SEA_SECRETARIAT_41</name>
</gene>
<sequence>MNLHTTLAKTQLFLSENRGRLGFSYGLLAGFGVAYLHLKSLKNEVELVITPSDAVKMLDGDAVGVFETKYGTIFTAMNKDFANPPKEGS</sequence>
<evidence type="ECO:0000256" key="1">
    <source>
        <dbReference type="SAM" id="Phobius"/>
    </source>
</evidence>
<dbReference type="Proteomes" id="UP000501526">
    <property type="component" value="Segment"/>
</dbReference>
<evidence type="ECO:0000313" key="3">
    <source>
        <dbReference type="Proteomes" id="UP000501526"/>
    </source>
</evidence>
<dbReference type="EMBL" id="MT310850">
    <property type="protein sequence ID" value="QJD49618.1"/>
    <property type="molecule type" value="Genomic_DNA"/>
</dbReference>
<evidence type="ECO:0000313" key="2">
    <source>
        <dbReference type="EMBL" id="QJD49618.1"/>
    </source>
</evidence>
<protein>
    <submittedName>
        <fullName evidence="2">Membrane protein</fullName>
    </submittedName>
</protein>
<accession>A0A6M3SWV8</accession>
<reference evidence="2 3" key="1">
    <citation type="submission" date="2020-04" db="EMBL/GenBank/DDBJ databases">
        <authorList>
            <person name="Chase M.A."/>
            <person name="Coleman C.N."/>
            <person name="Cunha M.O."/>
            <person name="Daffner M."/>
            <person name="Deam C.J."/>
            <person name="Deloso L.J."/>
            <person name="Desomma A.M."/>
            <person name="Gallardo J."/>
            <person name="Horne M.E."/>
            <person name="Kanahan O.P."/>
            <person name="Lam V."/>
            <person name="Morgan R.T."/>
            <person name="Mustor E.M."/>
            <person name="Ricardo-Iglesias M."/>
            <person name="Sartorio C.J."/>
            <person name="Sciacchitano A.R."/>
            <person name="Tvenstrup A.W."/>
            <person name="Wood A.R."/>
            <person name="Pollenz R.S."/>
            <person name="Garlena R.A."/>
            <person name="Russell D.A."/>
            <person name="Pope W.H."/>
            <person name="Jacobs-Sera D."/>
            <person name="Hatfull G.F."/>
        </authorList>
    </citation>
    <scope>NUCLEOTIDE SEQUENCE [LARGE SCALE GENOMIC DNA]</scope>
</reference>
<keyword evidence="3" id="KW-1185">Reference proteome</keyword>
<proteinExistence type="predicted"/>
<keyword evidence="1" id="KW-1133">Transmembrane helix</keyword>
<feature type="transmembrane region" description="Helical" evidence="1">
    <location>
        <begin position="20"/>
        <end position="38"/>
    </location>
</feature>
<organism evidence="2 3">
    <name type="scientific">Gordonia phage Secretariat</name>
    <dbReference type="NCBI Taxonomy" id="2725616"/>
    <lineage>
        <taxon>Viruses</taxon>
        <taxon>Duplodnaviria</taxon>
        <taxon>Heunggongvirae</taxon>
        <taxon>Uroviricota</taxon>
        <taxon>Caudoviricetes</taxon>
        <taxon>Deejayvirinae</taxon>
        <taxon>Secretariatvirus</taxon>
        <taxon>Secretariatvirus secretariat</taxon>
    </lineage>
</organism>
<dbReference type="KEGG" id="vg:55630551"/>
<dbReference type="RefSeq" id="YP_009859451.1">
    <property type="nucleotide sequence ID" value="NC_048876.1"/>
</dbReference>
<name>A0A6M3SWV8_9CAUD</name>
<keyword evidence="1" id="KW-0472">Membrane</keyword>
<keyword evidence="1" id="KW-0812">Transmembrane</keyword>